<keyword evidence="1" id="KW-1185">Reference proteome</keyword>
<accession>A0A914KV08</accession>
<dbReference type="AlphaFoldDB" id="A0A914KV08"/>
<evidence type="ECO:0000313" key="1">
    <source>
        <dbReference type="Proteomes" id="UP000887563"/>
    </source>
</evidence>
<organism evidence="1 2">
    <name type="scientific">Meloidogyne incognita</name>
    <name type="common">Southern root-knot nematode worm</name>
    <name type="synonym">Oxyuris incognita</name>
    <dbReference type="NCBI Taxonomy" id="6306"/>
    <lineage>
        <taxon>Eukaryota</taxon>
        <taxon>Metazoa</taxon>
        <taxon>Ecdysozoa</taxon>
        <taxon>Nematoda</taxon>
        <taxon>Chromadorea</taxon>
        <taxon>Rhabditida</taxon>
        <taxon>Tylenchina</taxon>
        <taxon>Tylenchomorpha</taxon>
        <taxon>Tylenchoidea</taxon>
        <taxon>Meloidogynidae</taxon>
        <taxon>Meloidogyninae</taxon>
        <taxon>Meloidogyne</taxon>
        <taxon>Meloidogyne incognita group</taxon>
    </lineage>
</organism>
<sequence>MLPRSLHTTTVPFALLSLCPYLVPSRHCSLHTTGPFTLLLPSTIVPFTLHTGPFALLFD</sequence>
<proteinExistence type="predicted"/>
<evidence type="ECO:0000313" key="2">
    <source>
        <dbReference type="WBParaSite" id="Minc3s00100g04552"/>
    </source>
</evidence>
<name>A0A914KV08_MELIC</name>
<reference evidence="2" key="1">
    <citation type="submission" date="2022-11" db="UniProtKB">
        <authorList>
            <consortium name="WormBaseParasite"/>
        </authorList>
    </citation>
    <scope>IDENTIFICATION</scope>
</reference>
<dbReference type="WBParaSite" id="Minc3s00100g04552">
    <property type="protein sequence ID" value="Minc3s00100g04552"/>
    <property type="gene ID" value="Minc3s00100g04552"/>
</dbReference>
<dbReference type="Proteomes" id="UP000887563">
    <property type="component" value="Unplaced"/>
</dbReference>
<protein>
    <submittedName>
        <fullName evidence="2">Candidate secreted effector</fullName>
    </submittedName>
</protein>